<comment type="subcellular location">
    <subcellularLocation>
        <location evidence="1">Secreted</location>
    </subcellularLocation>
</comment>
<sequence length="244" mass="26852">MKKLVTLVLFLFILTSTNVVAFADSKTKIPVLLYHVVTQNPSGTYQFSLTDFKNDMAYLKKNGYTTLSLNQYYSILNGTATAPSKPVLLTFDDSTSDFYTNVYPVLKQYNFKATQFAVTDWLDTNGHLTRAQLQMLSANGIDIANHTINHQPLNSNWNTQYSAINNANIKLKSITNNAANSVAYPYGSYNSTTIAVLKNLGCQGGFTVSGGLSSSANNKYELPRIIMANGDSVSVFARKLTTGY</sequence>
<dbReference type="AlphaFoldDB" id="A0A1S8NH95"/>
<dbReference type="InterPro" id="IPR002509">
    <property type="entry name" value="NODB_dom"/>
</dbReference>
<dbReference type="PANTHER" id="PTHR34216">
    <property type="match status" value="1"/>
</dbReference>
<dbReference type="GO" id="GO:0005975">
    <property type="term" value="P:carbohydrate metabolic process"/>
    <property type="evidence" value="ECO:0007669"/>
    <property type="project" value="InterPro"/>
</dbReference>
<evidence type="ECO:0000256" key="3">
    <source>
        <dbReference type="SAM" id="SignalP"/>
    </source>
</evidence>
<dbReference type="Proteomes" id="UP000191154">
    <property type="component" value="Unassembled WGS sequence"/>
</dbReference>
<dbReference type="CDD" id="cd10918">
    <property type="entry name" value="CE4_NodB_like_5s_6s"/>
    <property type="match status" value="1"/>
</dbReference>
<keyword evidence="5" id="KW-0378">Hydrolase</keyword>
<name>A0A1S8NH95_CLOSA</name>
<dbReference type="EMBL" id="LZYZ01000001">
    <property type="protein sequence ID" value="OOM15849.1"/>
    <property type="molecule type" value="Genomic_DNA"/>
</dbReference>
<dbReference type="Pfam" id="PF01522">
    <property type="entry name" value="Polysacc_deac_1"/>
    <property type="match status" value="1"/>
</dbReference>
<dbReference type="InterPro" id="IPR011330">
    <property type="entry name" value="Glyco_hydro/deAcase_b/a-brl"/>
</dbReference>
<accession>A0A1S8NH95</accession>
<evidence type="ECO:0000259" key="4">
    <source>
        <dbReference type="PROSITE" id="PS51677"/>
    </source>
</evidence>
<dbReference type="InterPro" id="IPR051398">
    <property type="entry name" value="Polysacch_Deacetylase"/>
</dbReference>
<dbReference type="SUPFAM" id="SSF88713">
    <property type="entry name" value="Glycoside hydrolase/deacetylase"/>
    <property type="match status" value="1"/>
</dbReference>
<feature type="chain" id="PRO_5039559331" evidence="3">
    <location>
        <begin position="22"/>
        <end position="244"/>
    </location>
</feature>
<dbReference type="EC" id="3.5.1.-" evidence="5"/>
<reference evidence="5 6" key="1">
    <citation type="submission" date="2016-05" db="EMBL/GenBank/DDBJ databases">
        <title>Microbial solvent formation.</title>
        <authorList>
            <person name="Poehlein A."/>
            <person name="Montoya Solano J.D."/>
            <person name="Flitsch S."/>
            <person name="Krabben P."/>
            <person name="Duerre P."/>
            <person name="Daniel R."/>
        </authorList>
    </citation>
    <scope>NUCLEOTIDE SEQUENCE [LARGE SCALE GENOMIC DNA]</scope>
    <source>
        <strain evidence="5 6">L1-8</strain>
    </source>
</reference>
<protein>
    <submittedName>
        <fullName evidence="5">Poly-beta-1,6-N-acetyl-D-glucosamine N-deacetylase</fullName>
        <ecNumber evidence="5">3.5.1.-</ecNumber>
    </submittedName>
</protein>
<organism evidence="5 6">
    <name type="scientific">Clostridium saccharobutylicum</name>
    <dbReference type="NCBI Taxonomy" id="169679"/>
    <lineage>
        <taxon>Bacteria</taxon>
        <taxon>Bacillati</taxon>
        <taxon>Bacillota</taxon>
        <taxon>Clostridia</taxon>
        <taxon>Eubacteriales</taxon>
        <taxon>Clostridiaceae</taxon>
        <taxon>Clostridium</taxon>
    </lineage>
</organism>
<dbReference type="GO" id="GO:0005576">
    <property type="term" value="C:extracellular region"/>
    <property type="evidence" value="ECO:0007669"/>
    <property type="project" value="UniProtKB-SubCell"/>
</dbReference>
<dbReference type="Gene3D" id="3.20.20.370">
    <property type="entry name" value="Glycoside hydrolase/deacetylase"/>
    <property type="match status" value="1"/>
</dbReference>
<evidence type="ECO:0000313" key="5">
    <source>
        <dbReference type="EMBL" id="OOM15849.1"/>
    </source>
</evidence>
<gene>
    <name evidence="5" type="primary">pgaB_1</name>
    <name evidence="5" type="ORF">CLOSAC_01200</name>
</gene>
<dbReference type="PROSITE" id="PS51677">
    <property type="entry name" value="NODB"/>
    <property type="match status" value="1"/>
</dbReference>
<evidence type="ECO:0000256" key="1">
    <source>
        <dbReference type="ARBA" id="ARBA00004613"/>
    </source>
</evidence>
<keyword evidence="2 3" id="KW-0732">Signal</keyword>
<feature type="domain" description="NodB homology" evidence="4">
    <location>
        <begin position="85"/>
        <end position="244"/>
    </location>
</feature>
<dbReference type="RefSeq" id="WP_077863630.1">
    <property type="nucleotide sequence ID" value="NZ_LZYZ01000001.1"/>
</dbReference>
<comment type="caution">
    <text evidence="5">The sequence shown here is derived from an EMBL/GenBank/DDBJ whole genome shotgun (WGS) entry which is preliminary data.</text>
</comment>
<proteinExistence type="predicted"/>
<dbReference type="GO" id="GO:0016810">
    <property type="term" value="F:hydrolase activity, acting on carbon-nitrogen (but not peptide) bonds"/>
    <property type="evidence" value="ECO:0007669"/>
    <property type="project" value="InterPro"/>
</dbReference>
<evidence type="ECO:0000256" key="2">
    <source>
        <dbReference type="ARBA" id="ARBA00022729"/>
    </source>
</evidence>
<dbReference type="PANTHER" id="PTHR34216:SF3">
    <property type="entry name" value="POLY-BETA-1,6-N-ACETYL-D-GLUCOSAMINE N-DEACETYLASE"/>
    <property type="match status" value="1"/>
</dbReference>
<feature type="signal peptide" evidence="3">
    <location>
        <begin position="1"/>
        <end position="21"/>
    </location>
</feature>
<evidence type="ECO:0000313" key="6">
    <source>
        <dbReference type="Proteomes" id="UP000191154"/>
    </source>
</evidence>
<dbReference type="STRING" id="169679.CSACC_34560"/>